<keyword evidence="1" id="KW-0732">Signal</keyword>
<reference evidence="2" key="1">
    <citation type="submission" date="2022-10" db="EMBL/GenBank/DDBJ databases">
        <title>Luteolibacter sp. GHJ8, whole genome shotgun sequencing project.</title>
        <authorList>
            <person name="Zhao G."/>
            <person name="Shen L."/>
        </authorList>
    </citation>
    <scope>NUCLEOTIDE SEQUENCE</scope>
    <source>
        <strain evidence="2">GHJ8</strain>
    </source>
</reference>
<proteinExistence type="predicted"/>
<feature type="signal peptide" evidence="1">
    <location>
        <begin position="1"/>
        <end position="20"/>
    </location>
</feature>
<dbReference type="EMBL" id="JAPDDR010000004">
    <property type="protein sequence ID" value="MCW1913948.1"/>
    <property type="molecule type" value="Genomic_DNA"/>
</dbReference>
<dbReference type="RefSeq" id="WP_264513450.1">
    <property type="nucleotide sequence ID" value="NZ_JAPDDR010000004.1"/>
</dbReference>
<gene>
    <name evidence="2" type="ORF">OJ996_10200</name>
</gene>
<feature type="chain" id="PRO_5046232231" description="PEP-CTERM sorting domain-containing protein" evidence="1">
    <location>
        <begin position="21"/>
        <end position="234"/>
    </location>
</feature>
<sequence>MNLPALSAFAVVAFALPVFSQSMTWETTGPSQDREFGNNLVFANGGQGFSATSWSHTGGRRNQSFEAALGVIYPTGVGVTNPGEGMRVPEHQIDNGRGNDWVLLIFEGPVSDVTLTLDPYGTWDRDVTYYTANLDGAVDLSGLSYEDLASLGFDQRVDDLSNRSNEDREIEINPESGTFNAILIGAFQDRPRGPRDIDRFKITGVNTLFTVPEPSTTMLGVMGAAMLLRRRRAK</sequence>
<evidence type="ECO:0000256" key="1">
    <source>
        <dbReference type="SAM" id="SignalP"/>
    </source>
</evidence>
<keyword evidence="3" id="KW-1185">Reference proteome</keyword>
<name>A0ABT3G291_9BACT</name>
<accession>A0ABT3G291</accession>
<comment type="caution">
    <text evidence="2">The sequence shown here is derived from an EMBL/GenBank/DDBJ whole genome shotgun (WGS) entry which is preliminary data.</text>
</comment>
<dbReference type="Proteomes" id="UP001165653">
    <property type="component" value="Unassembled WGS sequence"/>
</dbReference>
<evidence type="ECO:0000313" key="3">
    <source>
        <dbReference type="Proteomes" id="UP001165653"/>
    </source>
</evidence>
<organism evidence="2 3">
    <name type="scientific">Luteolibacter rhizosphaerae</name>
    <dbReference type="NCBI Taxonomy" id="2989719"/>
    <lineage>
        <taxon>Bacteria</taxon>
        <taxon>Pseudomonadati</taxon>
        <taxon>Verrucomicrobiota</taxon>
        <taxon>Verrucomicrobiia</taxon>
        <taxon>Verrucomicrobiales</taxon>
        <taxon>Verrucomicrobiaceae</taxon>
        <taxon>Luteolibacter</taxon>
    </lineage>
</organism>
<evidence type="ECO:0000313" key="2">
    <source>
        <dbReference type="EMBL" id="MCW1913948.1"/>
    </source>
</evidence>
<evidence type="ECO:0008006" key="4">
    <source>
        <dbReference type="Google" id="ProtNLM"/>
    </source>
</evidence>
<protein>
    <recommendedName>
        <fullName evidence="4">PEP-CTERM sorting domain-containing protein</fullName>
    </recommendedName>
</protein>